<sequence length="330" mass="36690">MSSQAQERLRAMAQRRAEAVRVVDQLGIDWDSLPKLPFFSWNTEEYRLYVAQSIISGQQLLQRQLSPDERNAVAYHGAKKKVTMTYATPTSIAITLVAMRRGKDVYRFPFWTPKPTNFDPSRFPIPSSKSPFTLLQGAPAMKAWHAGRSVVFPGPAPPEDPSMQDSDAEHTNSQYGGYSMDDESRQGTETYDTATPMSSDYSTPKERQQTRRQQPQPSSPTQNYSPPASDGLESGGIFDEASPVAPAARGRPGTSSSGLSRWDQIRRQAATNSGGSGAAQAGTDDHHGDSFTYSQEDRENATAKEQAQREFDAMLERERRGETGDRWRRS</sequence>
<dbReference type="AlphaFoldDB" id="A0A420YNF5"/>
<evidence type="ECO:0000313" key="2">
    <source>
        <dbReference type="EMBL" id="RKU49346.1"/>
    </source>
</evidence>
<feature type="compositionally biased region" description="Polar residues" evidence="1">
    <location>
        <begin position="187"/>
        <end position="202"/>
    </location>
</feature>
<proteinExistence type="predicted"/>
<name>A0A420YNF5_9PEZI</name>
<reference evidence="2 3" key="1">
    <citation type="submission" date="2018-08" db="EMBL/GenBank/DDBJ databases">
        <title>Draft genome of the lignicolous fungus Coniochaeta pulveracea.</title>
        <authorList>
            <person name="Borstlap C.J."/>
            <person name="De Witt R.N."/>
            <person name="Botha A."/>
            <person name="Volschenk H."/>
        </authorList>
    </citation>
    <scope>NUCLEOTIDE SEQUENCE [LARGE SCALE GENOMIC DNA]</scope>
    <source>
        <strain evidence="2 3">CAB683</strain>
    </source>
</reference>
<feature type="compositionally biased region" description="Basic and acidic residues" evidence="1">
    <location>
        <begin position="283"/>
        <end position="330"/>
    </location>
</feature>
<comment type="caution">
    <text evidence="2">The sequence shown here is derived from an EMBL/GenBank/DDBJ whole genome shotgun (WGS) entry which is preliminary data.</text>
</comment>
<dbReference type="STRING" id="177199.A0A420YNF5"/>
<dbReference type="Proteomes" id="UP000275385">
    <property type="component" value="Unassembled WGS sequence"/>
</dbReference>
<dbReference type="EMBL" id="QVQW01000002">
    <property type="protein sequence ID" value="RKU49346.1"/>
    <property type="molecule type" value="Genomic_DNA"/>
</dbReference>
<dbReference type="OrthoDB" id="4204700at2759"/>
<organism evidence="2 3">
    <name type="scientific">Coniochaeta pulveracea</name>
    <dbReference type="NCBI Taxonomy" id="177199"/>
    <lineage>
        <taxon>Eukaryota</taxon>
        <taxon>Fungi</taxon>
        <taxon>Dikarya</taxon>
        <taxon>Ascomycota</taxon>
        <taxon>Pezizomycotina</taxon>
        <taxon>Sordariomycetes</taxon>
        <taxon>Sordariomycetidae</taxon>
        <taxon>Coniochaetales</taxon>
        <taxon>Coniochaetaceae</taxon>
        <taxon>Coniochaeta</taxon>
    </lineage>
</organism>
<protein>
    <submittedName>
        <fullName evidence="2">Uncharacterized protein</fullName>
    </submittedName>
</protein>
<feature type="compositionally biased region" description="Low complexity" evidence="1">
    <location>
        <begin position="211"/>
        <end position="227"/>
    </location>
</feature>
<feature type="region of interest" description="Disordered" evidence="1">
    <location>
        <begin position="149"/>
        <end position="330"/>
    </location>
</feature>
<evidence type="ECO:0000256" key="1">
    <source>
        <dbReference type="SAM" id="MobiDB-lite"/>
    </source>
</evidence>
<keyword evidence="3" id="KW-1185">Reference proteome</keyword>
<accession>A0A420YNF5</accession>
<evidence type="ECO:0000313" key="3">
    <source>
        <dbReference type="Proteomes" id="UP000275385"/>
    </source>
</evidence>
<gene>
    <name evidence="2" type="ORF">DL546_009884</name>
</gene>